<evidence type="ECO:0000313" key="3">
    <source>
        <dbReference type="Proteomes" id="UP000215335"/>
    </source>
</evidence>
<reference evidence="2 3" key="1">
    <citation type="journal article" date="2017" name="Curr. Biol.">
        <title>The Evolution of Venom by Co-option of Single-Copy Genes.</title>
        <authorList>
            <person name="Martinson E.O."/>
            <person name="Mrinalini"/>
            <person name="Kelkar Y.D."/>
            <person name="Chang C.H."/>
            <person name="Werren J.H."/>
        </authorList>
    </citation>
    <scope>NUCLEOTIDE SEQUENCE [LARGE SCALE GENOMIC DNA]</scope>
    <source>
        <strain evidence="2 3">Alberta</strain>
        <tissue evidence="2">Whole body</tissue>
    </source>
</reference>
<gene>
    <name evidence="2" type="ORF">TSAR_000765</name>
</gene>
<name>A0A232EJA5_9HYME</name>
<sequence>MRALEKSLEPLKEVPRLMNRVVVVEDDIAKLKAEQGDIKTKLDQLLSNGDGPPSSSSAVPEQYTVTIQQLREANVRIQVTGKDFIRIGHHRSFSETTSLRHLAFAALKPLDAQLAERDILSVRPLGSGRGARNETNETDGRPNAGTGASSSSIPLTASLSRTLMNSLVPVEIKLRKLHTKQLSDELLCKAQVPLPLPDSFININECLPPDVYHHRHKECCKEA</sequence>
<feature type="region of interest" description="Disordered" evidence="1">
    <location>
        <begin position="124"/>
        <end position="153"/>
    </location>
</feature>
<evidence type="ECO:0000313" key="2">
    <source>
        <dbReference type="EMBL" id="OXU18443.1"/>
    </source>
</evidence>
<proteinExistence type="predicted"/>
<accession>A0A232EJA5</accession>
<dbReference type="Proteomes" id="UP000215335">
    <property type="component" value="Unassembled WGS sequence"/>
</dbReference>
<keyword evidence="3" id="KW-1185">Reference proteome</keyword>
<comment type="caution">
    <text evidence="2">The sequence shown here is derived from an EMBL/GenBank/DDBJ whole genome shotgun (WGS) entry which is preliminary data.</text>
</comment>
<organism evidence="2 3">
    <name type="scientific">Trichomalopsis sarcophagae</name>
    <dbReference type="NCBI Taxonomy" id="543379"/>
    <lineage>
        <taxon>Eukaryota</taxon>
        <taxon>Metazoa</taxon>
        <taxon>Ecdysozoa</taxon>
        <taxon>Arthropoda</taxon>
        <taxon>Hexapoda</taxon>
        <taxon>Insecta</taxon>
        <taxon>Pterygota</taxon>
        <taxon>Neoptera</taxon>
        <taxon>Endopterygota</taxon>
        <taxon>Hymenoptera</taxon>
        <taxon>Apocrita</taxon>
        <taxon>Proctotrupomorpha</taxon>
        <taxon>Chalcidoidea</taxon>
        <taxon>Pteromalidae</taxon>
        <taxon>Pteromalinae</taxon>
        <taxon>Trichomalopsis</taxon>
    </lineage>
</organism>
<dbReference type="AlphaFoldDB" id="A0A232EJA5"/>
<feature type="compositionally biased region" description="Basic and acidic residues" evidence="1">
    <location>
        <begin position="131"/>
        <end position="140"/>
    </location>
</feature>
<evidence type="ECO:0000256" key="1">
    <source>
        <dbReference type="SAM" id="MobiDB-lite"/>
    </source>
</evidence>
<protein>
    <submittedName>
        <fullName evidence="2">Uncharacterized protein</fullName>
    </submittedName>
</protein>
<dbReference type="EMBL" id="NNAY01004045">
    <property type="protein sequence ID" value="OXU18443.1"/>
    <property type="molecule type" value="Genomic_DNA"/>
</dbReference>